<keyword evidence="3" id="KW-1185">Reference proteome</keyword>
<keyword evidence="1" id="KW-0732">Signal</keyword>
<evidence type="ECO:0000313" key="2">
    <source>
        <dbReference type="EMBL" id="KAF0316912.1"/>
    </source>
</evidence>
<sequence length="107" mass="11186">MSLGSSLILRGFVCVHVVGLHVTGPSVGANCVLTSKTVVRSGPCSSAACGHAPLTRQPAVSLSLFSLSCRYRCRPAVMQSCATTMVSVSCSFCTSWTTGIRKDSATW</sequence>
<reference evidence="2 3" key="1">
    <citation type="submission" date="2019-12" db="EMBL/GenBank/DDBJ databases">
        <title>A genome sequence resource for the geographically widespread anthracnose pathogen Colletotrichum asianum.</title>
        <authorList>
            <person name="Meng Y."/>
        </authorList>
    </citation>
    <scope>NUCLEOTIDE SEQUENCE [LARGE SCALE GENOMIC DNA]</scope>
    <source>
        <strain evidence="2 3">ICMP 18580</strain>
    </source>
</reference>
<name>A0A8H3ZI91_9PEZI</name>
<feature type="chain" id="PRO_5034424170" description="Secreted protein" evidence="1">
    <location>
        <begin position="20"/>
        <end position="107"/>
    </location>
</feature>
<gene>
    <name evidence="2" type="ORF">GQ607_015872</name>
</gene>
<evidence type="ECO:0000313" key="3">
    <source>
        <dbReference type="Proteomes" id="UP000434172"/>
    </source>
</evidence>
<proteinExistence type="predicted"/>
<protein>
    <recommendedName>
        <fullName evidence="4">Secreted protein</fullName>
    </recommendedName>
</protein>
<comment type="caution">
    <text evidence="2">The sequence shown here is derived from an EMBL/GenBank/DDBJ whole genome shotgun (WGS) entry which is preliminary data.</text>
</comment>
<dbReference type="Proteomes" id="UP000434172">
    <property type="component" value="Unassembled WGS sequence"/>
</dbReference>
<feature type="signal peptide" evidence="1">
    <location>
        <begin position="1"/>
        <end position="19"/>
    </location>
</feature>
<organism evidence="2 3">
    <name type="scientific">Colletotrichum asianum</name>
    <dbReference type="NCBI Taxonomy" id="702518"/>
    <lineage>
        <taxon>Eukaryota</taxon>
        <taxon>Fungi</taxon>
        <taxon>Dikarya</taxon>
        <taxon>Ascomycota</taxon>
        <taxon>Pezizomycotina</taxon>
        <taxon>Sordariomycetes</taxon>
        <taxon>Hypocreomycetidae</taxon>
        <taxon>Glomerellales</taxon>
        <taxon>Glomerellaceae</taxon>
        <taxon>Colletotrichum</taxon>
        <taxon>Colletotrichum gloeosporioides species complex</taxon>
    </lineage>
</organism>
<evidence type="ECO:0008006" key="4">
    <source>
        <dbReference type="Google" id="ProtNLM"/>
    </source>
</evidence>
<dbReference type="EMBL" id="WOWK01000143">
    <property type="protein sequence ID" value="KAF0316912.1"/>
    <property type="molecule type" value="Genomic_DNA"/>
</dbReference>
<accession>A0A8H3ZI91</accession>
<dbReference type="AlphaFoldDB" id="A0A8H3ZI91"/>
<evidence type="ECO:0000256" key="1">
    <source>
        <dbReference type="SAM" id="SignalP"/>
    </source>
</evidence>